<evidence type="ECO:0000256" key="3">
    <source>
        <dbReference type="ARBA" id="ARBA00023125"/>
    </source>
</evidence>
<protein>
    <submittedName>
        <fullName evidence="6">HTH-type transcriptional regulator DmlR</fullName>
    </submittedName>
</protein>
<comment type="similarity">
    <text evidence="1">Belongs to the LysR transcriptional regulatory family.</text>
</comment>
<dbReference type="PROSITE" id="PS50931">
    <property type="entry name" value="HTH_LYSR"/>
    <property type="match status" value="1"/>
</dbReference>
<dbReference type="SUPFAM" id="SSF53850">
    <property type="entry name" value="Periplasmic binding protein-like II"/>
    <property type="match status" value="1"/>
</dbReference>
<gene>
    <name evidence="6" type="primary">dmlR_5</name>
    <name evidence="6" type="ORF">EHSB41UT_04436</name>
</gene>
<keyword evidence="7" id="KW-1185">Reference proteome</keyword>
<dbReference type="EMBL" id="FWPT01000014">
    <property type="protein sequence ID" value="SMA50619.1"/>
    <property type="molecule type" value="Genomic_DNA"/>
</dbReference>
<keyword evidence="3" id="KW-0238">DNA-binding</keyword>
<dbReference type="PANTHER" id="PTHR30537:SF5">
    <property type="entry name" value="HTH-TYPE TRANSCRIPTIONAL ACTIVATOR TTDR-RELATED"/>
    <property type="match status" value="1"/>
</dbReference>
<dbReference type="InterPro" id="IPR058163">
    <property type="entry name" value="LysR-type_TF_proteobact-type"/>
</dbReference>
<dbReference type="Gene3D" id="1.10.10.10">
    <property type="entry name" value="Winged helix-like DNA-binding domain superfamily/Winged helix DNA-binding domain"/>
    <property type="match status" value="1"/>
</dbReference>
<dbReference type="InterPro" id="IPR000847">
    <property type="entry name" value="LysR_HTH_N"/>
</dbReference>
<evidence type="ECO:0000256" key="1">
    <source>
        <dbReference type="ARBA" id="ARBA00009437"/>
    </source>
</evidence>
<dbReference type="FunFam" id="1.10.10.10:FF:000001">
    <property type="entry name" value="LysR family transcriptional regulator"/>
    <property type="match status" value="1"/>
</dbReference>
<dbReference type="AlphaFoldDB" id="A0A1X7AR98"/>
<evidence type="ECO:0000259" key="5">
    <source>
        <dbReference type="PROSITE" id="PS50931"/>
    </source>
</evidence>
<evidence type="ECO:0000256" key="4">
    <source>
        <dbReference type="ARBA" id="ARBA00023163"/>
    </source>
</evidence>
<name>A0A1X7AR98_9GAMM</name>
<keyword evidence="2" id="KW-0805">Transcription regulation</keyword>
<dbReference type="CDD" id="cd08422">
    <property type="entry name" value="PBP2_CrgA_like"/>
    <property type="match status" value="1"/>
</dbReference>
<dbReference type="Pfam" id="PF03466">
    <property type="entry name" value="LysR_substrate"/>
    <property type="match status" value="1"/>
</dbReference>
<evidence type="ECO:0000256" key="2">
    <source>
        <dbReference type="ARBA" id="ARBA00023015"/>
    </source>
</evidence>
<feature type="domain" description="HTH lysR-type" evidence="5">
    <location>
        <begin position="1"/>
        <end position="58"/>
    </location>
</feature>
<proteinExistence type="inferred from homology"/>
<evidence type="ECO:0000313" key="6">
    <source>
        <dbReference type="EMBL" id="SMA50619.1"/>
    </source>
</evidence>
<dbReference type="SUPFAM" id="SSF46785">
    <property type="entry name" value="Winged helix' DNA-binding domain"/>
    <property type="match status" value="1"/>
</dbReference>
<dbReference type="RefSeq" id="WP_087113058.1">
    <property type="nucleotide sequence ID" value="NZ_CBCSCN010000017.1"/>
</dbReference>
<sequence>MNFDHLKLFVRVAATNNISRAGQELGLSPAVASSYINKLEDELGVRLVHRTTRRVSLTEEGAAFVPYADEVLASVEQAVSAIGAGRCSPKGMLRVTAPASFGRMHLVPGLKGFLERYPELSVDLSLSDSIVDIVGGGFDLAIRDATLKDSSLVARSLAADKRIICASPAYIERYGRPEQPMDLKHHQSVILTGLENWSFQTPQGDITVKVSGRMRTDNGDAMRDASVNGMGLSLNSTWSVYQHLQQGTLVQVLEDYPLISGSSIWAVYPSSRQVSPKVKAFIDYYRELFGETPYWDRELSAYQA</sequence>
<dbReference type="GO" id="GO:0003700">
    <property type="term" value="F:DNA-binding transcription factor activity"/>
    <property type="evidence" value="ECO:0007669"/>
    <property type="project" value="InterPro"/>
</dbReference>
<dbReference type="InterPro" id="IPR036388">
    <property type="entry name" value="WH-like_DNA-bd_sf"/>
</dbReference>
<dbReference type="Gene3D" id="3.40.190.290">
    <property type="match status" value="1"/>
</dbReference>
<organism evidence="6 7">
    <name type="scientific">Parendozoicomonas haliclonae</name>
    <dbReference type="NCBI Taxonomy" id="1960125"/>
    <lineage>
        <taxon>Bacteria</taxon>
        <taxon>Pseudomonadati</taxon>
        <taxon>Pseudomonadota</taxon>
        <taxon>Gammaproteobacteria</taxon>
        <taxon>Oceanospirillales</taxon>
        <taxon>Endozoicomonadaceae</taxon>
        <taxon>Parendozoicomonas</taxon>
    </lineage>
</organism>
<accession>A0A1X7AR98</accession>
<dbReference type="GO" id="GO:0003677">
    <property type="term" value="F:DNA binding"/>
    <property type="evidence" value="ECO:0007669"/>
    <property type="project" value="UniProtKB-KW"/>
</dbReference>
<dbReference type="FunFam" id="3.40.190.290:FF:000001">
    <property type="entry name" value="Transcriptional regulator, LysR family"/>
    <property type="match status" value="1"/>
</dbReference>
<dbReference type="InterPro" id="IPR005119">
    <property type="entry name" value="LysR_subst-bd"/>
</dbReference>
<evidence type="ECO:0000313" key="7">
    <source>
        <dbReference type="Proteomes" id="UP000196573"/>
    </source>
</evidence>
<keyword evidence="4" id="KW-0804">Transcription</keyword>
<dbReference type="Pfam" id="PF00126">
    <property type="entry name" value="HTH_1"/>
    <property type="match status" value="1"/>
</dbReference>
<dbReference type="PANTHER" id="PTHR30537">
    <property type="entry name" value="HTH-TYPE TRANSCRIPTIONAL REGULATOR"/>
    <property type="match status" value="1"/>
</dbReference>
<dbReference type="Proteomes" id="UP000196573">
    <property type="component" value="Unassembled WGS sequence"/>
</dbReference>
<dbReference type="InterPro" id="IPR036390">
    <property type="entry name" value="WH_DNA-bd_sf"/>
</dbReference>
<dbReference type="OrthoDB" id="9815676at2"/>
<reference evidence="6 7" key="1">
    <citation type="submission" date="2017-03" db="EMBL/GenBank/DDBJ databases">
        <authorList>
            <person name="Afonso C.L."/>
            <person name="Miller P.J."/>
            <person name="Scott M.A."/>
            <person name="Spackman E."/>
            <person name="Goraichik I."/>
            <person name="Dimitrov K.M."/>
            <person name="Suarez D.L."/>
            <person name="Swayne D.E."/>
        </authorList>
    </citation>
    <scope>NUCLEOTIDE SEQUENCE [LARGE SCALE GENOMIC DNA]</scope>
    <source>
        <strain evidence="6">SB41UT1</strain>
    </source>
</reference>